<evidence type="ECO:0000313" key="3">
    <source>
        <dbReference type="EMBL" id="KOX70160.1"/>
    </source>
</evidence>
<feature type="compositionally biased region" description="Polar residues" evidence="2">
    <location>
        <begin position="117"/>
        <end position="135"/>
    </location>
</feature>
<protein>
    <submittedName>
        <fullName evidence="3">Uncharacterized protein</fullName>
    </submittedName>
</protein>
<reference evidence="3 4" key="1">
    <citation type="submission" date="2015-07" db="EMBL/GenBank/DDBJ databases">
        <title>The genome of Melipona quadrifasciata.</title>
        <authorList>
            <person name="Pan H."/>
            <person name="Kapheim K."/>
        </authorList>
    </citation>
    <scope>NUCLEOTIDE SEQUENCE [LARGE SCALE GENOMIC DNA]</scope>
    <source>
        <strain evidence="3">0111107301</strain>
        <tissue evidence="3">Whole body</tissue>
    </source>
</reference>
<dbReference type="AlphaFoldDB" id="A0A0M8ZSC6"/>
<feature type="coiled-coil region" evidence="1">
    <location>
        <begin position="749"/>
        <end position="838"/>
    </location>
</feature>
<feature type="compositionally biased region" description="Low complexity" evidence="2">
    <location>
        <begin position="141"/>
        <end position="156"/>
    </location>
</feature>
<keyword evidence="1" id="KW-0175">Coiled coil</keyword>
<dbReference type="Proteomes" id="UP000053105">
    <property type="component" value="Unassembled WGS sequence"/>
</dbReference>
<gene>
    <name evidence="3" type="ORF">WN51_04900</name>
</gene>
<feature type="region of interest" description="Disordered" evidence="2">
    <location>
        <begin position="117"/>
        <end position="162"/>
    </location>
</feature>
<evidence type="ECO:0000256" key="1">
    <source>
        <dbReference type="SAM" id="Coils"/>
    </source>
</evidence>
<feature type="coiled-coil region" evidence="1">
    <location>
        <begin position="307"/>
        <end position="537"/>
    </location>
</feature>
<evidence type="ECO:0000256" key="2">
    <source>
        <dbReference type="SAM" id="MobiDB-lite"/>
    </source>
</evidence>
<accession>A0A0M8ZSC6</accession>
<name>A0A0M8ZSC6_9HYME</name>
<dbReference type="STRING" id="166423.A0A0M8ZSC6"/>
<dbReference type="OrthoDB" id="8197438at2759"/>
<keyword evidence="4" id="KW-1185">Reference proteome</keyword>
<feature type="coiled-coil region" evidence="1">
    <location>
        <begin position="577"/>
        <end position="720"/>
    </location>
</feature>
<proteinExistence type="predicted"/>
<sequence>MGFQFAGTFRLVNYVTTSHCATMQNSADLTERKCPQHEMSLCRMPASIKLEYEYSAARHVNAGQPDVSRHVRENNVECLLENLENKESVSVAEKSAKVQEPSLHIKKIDFYMGDSASNTTEDTSISNKSQSNSARRTPAKSSVSPISSKRPSSTLSAGSTLRPENQYAMKKKRYLLLKKEFTDKQKVAQDLYNEMSQLRDKLITSGARDPGKVETLKFEVGSKHFPQAEPSYNETANVHVEKLSVGKELLETLEDRLREIPKKLRDFCQELLEKQLNFVAFVTTHLIEASSEANEPDRANSEVIMKLEVHQRENDALRSRMDEMQEIEEKSIAELTRNVKHLIDEYEHSRAKIKELNAAEAQKELQTQLNATMEELQTEKEKNNHNKERFRQTESLLQKARMKIREMETQVMNDKEKIQQLQGNVKTIEGQMKQKDLAIDIRLKDMQKSMKNNEDLVAKVEKQRDSFEARLVELKEKMNSKENEAMNTIKELSERLKAVTADLRVEHEKRQHAEDAFMELEERYKNLEDKSKQLCELAEKNKDFTITVVSKEKVQSITLERRFNVHVSFYLPEGSHTENEVRLFNELQATKNELEAQRQMNSKLLEEKEEIIAVMHQAACREEDEDSREKLAAQLVFKSNELQNLMIQYSELKKIAKNAQEKSGILEKQLIDIQTRLHSQSMESGRAGLSAHAIELQQQVSDLRNNLVEVIRQKEELETALSQKHLELEQRDRVMREQSKFLKVRDELLDILKGKVQQENGELSNSNENNEYLEQIAAKTEAIQELYTTLENKQLQIMRLEKMVKLMEDHQDRAQAQRTRLENRIAQLELTLQRNKEQRYVGEQSSSSIKFHVETEQDRLSQDYIYISDSDQILSKDSFNLPSLNQHDSISRRSEFLSATGSSQIDHRQLHNYGDYTQRHTSSDEDQPYICERCRQETFAEKNEPWLSKNDSTENMDEFSRNWLTNVSSLEIDQNSMNTRDFQNNKYFYDSPSIDRNRRYTSRVYNLHGEFNNMDDSSRESQNPYQREYHQYHHLHHRVRSPLVNRTVPHGVTL</sequence>
<evidence type="ECO:0000313" key="4">
    <source>
        <dbReference type="Proteomes" id="UP000053105"/>
    </source>
</evidence>
<organism evidence="3 4">
    <name type="scientific">Melipona quadrifasciata</name>
    <dbReference type="NCBI Taxonomy" id="166423"/>
    <lineage>
        <taxon>Eukaryota</taxon>
        <taxon>Metazoa</taxon>
        <taxon>Ecdysozoa</taxon>
        <taxon>Arthropoda</taxon>
        <taxon>Hexapoda</taxon>
        <taxon>Insecta</taxon>
        <taxon>Pterygota</taxon>
        <taxon>Neoptera</taxon>
        <taxon>Endopterygota</taxon>
        <taxon>Hymenoptera</taxon>
        <taxon>Apocrita</taxon>
        <taxon>Aculeata</taxon>
        <taxon>Apoidea</taxon>
        <taxon>Anthophila</taxon>
        <taxon>Apidae</taxon>
        <taxon>Melipona</taxon>
    </lineage>
</organism>
<dbReference type="EMBL" id="KQ435876">
    <property type="protein sequence ID" value="KOX70160.1"/>
    <property type="molecule type" value="Genomic_DNA"/>
</dbReference>